<reference evidence="3 4" key="1">
    <citation type="submission" date="2022-10" db="EMBL/GenBank/DDBJ databases">
        <title>The complete genomes of actinobacterial strains from the NBC collection.</title>
        <authorList>
            <person name="Joergensen T.S."/>
            <person name="Alvarez Arevalo M."/>
            <person name="Sterndorff E.B."/>
            <person name="Faurdal D."/>
            <person name="Vuksanovic O."/>
            <person name="Mourched A.-S."/>
            <person name="Charusanti P."/>
            <person name="Shaw S."/>
            <person name="Blin K."/>
            <person name="Weber T."/>
        </authorList>
    </citation>
    <scope>NUCLEOTIDE SEQUENCE [LARGE SCALE GENOMIC DNA]</scope>
    <source>
        <strain evidence="3 4">NBC_00123</strain>
    </source>
</reference>
<dbReference type="CDD" id="cd00093">
    <property type="entry name" value="HTH_XRE"/>
    <property type="match status" value="1"/>
</dbReference>
<evidence type="ECO:0000259" key="2">
    <source>
        <dbReference type="PROSITE" id="PS50943"/>
    </source>
</evidence>
<feature type="compositionally biased region" description="Basic and acidic residues" evidence="1">
    <location>
        <begin position="78"/>
        <end position="98"/>
    </location>
</feature>
<dbReference type="EMBL" id="CP108188">
    <property type="protein sequence ID" value="WTR73787.1"/>
    <property type="molecule type" value="Genomic_DNA"/>
</dbReference>
<dbReference type="PROSITE" id="PS50943">
    <property type="entry name" value="HTH_CROC1"/>
    <property type="match status" value="1"/>
</dbReference>
<evidence type="ECO:0000313" key="3">
    <source>
        <dbReference type="EMBL" id="WTR73787.1"/>
    </source>
</evidence>
<dbReference type="InterPro" id="IPR010982">
    <property type="entry name" value="Lambda_DNA-bd_dom_sf"/>
</dbReference>
<accession>A0ABZ1LHB9</accession>
<keyword evidence="4" id="KW-1185">Reference proteome</keyword>
<gene>
    <name evidence="3" type="ORF">OG814_33135</name>
</gene>
<dbReference type="InterPro" id="IPR001387">
    <property type="entry name" value="Cro/C1-type_HTH"/>
</dbReference>
<evidence type="ECO:0000256" key="1">
    <source>
        <dbReference type="SAM" id="MobiDB-lite"/>
    </source>
</evidence>
<proteinExistence type="predicted"/>
<organism evidence="3 4">
    <name type="scientific">Streptomyces zaomyceticus</name>
    <dbReference type="NCBI Taxonomy" id="68286"/>
    <lineage>
        <taxon>Bacteria</taxon>
        <taxon>Bacillati</taxon>
        <taxon>Actinomycetota</taxon>
        <taxon>Actinomycetes</taxon>
        <taxon>Kitasatosporales</taxon>
        <taxon>Streptomycetaceae</taxon>
        <taxon>Streptomyces</taxon>
    </lineage>
</organism>
<feature type="domain" description="HTH cro/C1-type" evidence="2">
    <location>
        <begin position="15"/>
        <end position="48"/>
    </location>
</feature>
<name>A0ABZ1LHB9_9ACTN</name>
<sequence length="98" mass="10819">MEQPAATYQVLGAAIRTRRKHLGLSIAECAGAAGISRPYLNQLELGKRHRMGPGTYLGLRRALDLPATDTRLLVATTPRKERDHAGRHEDPPDRDARP</sequence>
<evidence type="ECO:0000313" key="4">
    <source>
        <dbReference type="Proteomes" id="UP001622594"/>
    </source>
</evidence>
<feature type="region of interest" description="Disordered" evidence="1">
    <location>
        <begin position="75"/>
        <end position="98"/>
    </location>
</feature>
<dbReference type="RefSeq" id="WP_406336577.1">
    <property type="nucleotide sequence ID" value="NZ_CP108188.1"/>
</dbReference>
<dbReference type="Gene3D" id="1.10.260.40">
    <property type="entry name" value="lambda repressor-like DNA-binding domains"/>
    <property type="match status" value="1"/>
</dbReference>
<protein>
    <submittedName>
        <fullName evidence="3">Helix-turn-helix domain-containing protein</fullName>
    </submittedName>
</protein>
<dbReference type="Proteomes" id="UP001622594">
    <property type="component" value="Chromosome"/>
</dbReference>
<dbReference type="SUPFAM" id="SSF47413">
    <property type="entry name" value="lambda repressor-like DNA-binding domains"/>
    <property type="match status" value="1"/>
</dbReference>
<dbReference type="Pfam" id="PF13560">
    <property type="entry name" value="HTH_31"/>
    <property type="match status" value="1"/>
</dbReference>
<dbReference type="SMART" id="SM00530">
    <property type="entry name" value="HTH_XRE"/>
    <property type="match status" value="1"/>
</dbReference>